<evidence type="ECO:0000313" key="1">
    <source>
        <dbReference type="EMBL" id="EDO06966.1"/>
    </source>
</evidence>
<organism evidence="1 2">
    <name type="scientific">Babesia bovis</name>
    <dbReference type="NCBI Taxonomy" id="5865"/>
    <lineage>
        <taxon>Eukaryota</taxon>
        <taxon>Sar</taxon>
        <taxon>Alveolata</taxon>
        <taxon>Apicomplexa</taxon>
        <taxon>Aconoidasida</taxon>
        <taxon>Piroplasmida</taxon>
        <taxon>Babesiidae</taxon>
        <taxon>Babesia</taxon>
    </lineage>
</organism>
<reference evidence="2" key="3">
    <citation type="journal article" date="2021" name="Int. J. Parasitol.">
        <title>Comparative analysis of gene expression between Babesia bovis blood stages and kinetes allowed by improved genome annotation.</title>
        <authorList>
            <person name="Ueti M.W."/>
            <person name="Johnson W.C."/>
            <person name="Kappmeyer L.S."/>
            <person name="Herndon D.R."/>
            <person name="Mousel M.R."/>
            <person name="Reif K.E."/>
            <person name="Taus N.S."/>
            <person name="Ifeonu O.O."/>
            <person name="Silva J.C."/>
            <person name="Suarez C.E."/>
            <person name="Brayton K.A."/>
        </authorList>
    </citation>
    <scope>NUCLEOTIDE SEQUENCE [LARGE SCALE GENOMIC DNA]</scope>
</reference>
<gene>
    <name evidence="1" type="ORF">BBOV_IV006050</name>
</gene>
<dbReference type="InParanoid" id="A7AQZ7"/>
<dbReference type="KEGG" id="bbo:BBOV_IV006050"/>
<proteinExistence type="predicted"/>
<dbReference type="EMBL" id="AAXT01000002">
    <property type="protein sequence ID" value="EDO06966.1"/>
    <property type="molecule type" value="Genomic_DNA"/>
</dbReference>
<keyword evidence="2" id="KW-1185">Reference proteome</keyword>
<dbReference type="RefSeq" id="XP_001610534.1">
    <property type="nucleotide sequence ID" value="XM_001610484.1"/>
</dbReference>
<reference evidence="1 2" key="1">
    <citation type="journal article" date="2007" name="PLoS Pathog.">
        <title>Genome sequence of Babesia bovis and comparative analysis of apicomplexan hemoprotozoa.</title>
        <authorList>
            <person name="Brayton K.A."/>
            <person name="Lau A.O.T."/>
            <person name="Herndon D.R."/>
            <person name="Hannick L."/>
            <person name="Kappmeyer L.S."/>
            <person name="Berens S.J."/>
            <person name="Bidwell S.L."/>
            <person name="Brown W.C."/>
            <person name="Crabtree J."/>
            <person name="Fadrosh D."/>
            <person name="Feldblum T."/>
            <person name="Forberger H.A."/>
            <person name="Haas B.J."/>
            <person name="Howell J.M."/>
            <person name="Khouri H."/>
            <person name="Koo H."/>
            <person name="Mann D.J."/>
            <person name="Norimine J."/>
            <person name="Paulsen I.T."/>
            <person name="Radune D."/>
            <person name="Ren Q."/>
            <person name="Smith R.K. Jr."/>
            <person name="Suarez C.E."/>
            <person name="White O."/>
            <person name="Wortman J.R."/>
            <person name="Knowles D.P. Jr."/>
            <person name="McElwain T.F."/>
            <person name="Nene V.M."/>
        </authorList>
    </citation>
    <scope>NUCLEOTIDE SEQUENCE [LARGE SCALE GENOMIC DNA]</scope>
    <source>
        <strain evidence="1">T2Bo</strain>
    </source>
</reference>
<dbReference type="GeneID" id="5478768"/>
<accession>A7AQZ7</accession>
<dbReference type="Proteomes" id="UP000002173">
    <property type="component" value="Unassembled WGS sequence"/>
</dbReference>
<dbReference type="OMA" id="KNWRIQY"/>
<comment type="caution">
    <text evidence="1">The sequence shown here is derived from an EMBL/GenBank/DDBJ whole genome shotgun (WGS) entry which is preliminary data.</text>
</comment>
<dbReference type="FunCoup" id="A7AQZ7">
    <property type="interactions" value="6"/>
</dbReference>
<dbReference type="AlphaFoldDB" id="A7AQZ7"/>
<reference evidence="2" key="2">
    <citation type="journal article" date="2020" name="Data Brief">
        <title>Transcriptome dataset of Babesia bovis life stages within vertebrate and invertebrate hosts.</title>
        <authorList>
            <person name="Ueti M.W."/>
            <person name="Johnson W.C."/>
            <person name="Kappmeyer L.S."/>
            <person name="Herndon D.R."/>
            <person name="Mousel M.R."/>
            <person name="Reif K.E."/>
            <person name="Taus N.S."/>
            <person name="Ifeonu O.O."/>
            <person name="Silva J.C."/>
            <person name="Suarez C.E."/>
            <person name="Brayton K.A."/>
        </authorList>
    </citation>
    <scope>NUCLEOTIDE SEQUENCE [LARGE SCALE GENOMIC DNA]</scope>
</reference>
<name>A7AQZ7_BABBO</name>
<protein>
    <submittedName>
        <fullName evidence="1">Uncharacterized protein</fullName>
    </submittedName>
</protein>
<sequence length="111" mass="12963">MGVFSSIAYVIVAPFRALRYRTATPQMRARIIKLGVICRKSWIFFPPLMMYQYIREKDKEIYTSELFYKNSNSDNPVSYHDPSKPEGTRHWKIQHDLALLSAAANNKFNSD</sequence>
<dbReference type="VEuPathDB" id="PiroplasmaDB:BBOV_IV006050"/>
<evidence type="ECO:0000313" key="2">
    <source>
        <dbReference type="Proteomes" id="UP000002173"/>
    </source>
</evidence>
<dbReference type="eggNOG" id="ENOG502SEFS">
    <property type="taxonomic scope" value="Eukaryota"/>
</dbReference>